<name>A0A6A9QXQ0_SULME</name>
<proteinExistence type="predicted"/>
<dbReference type="EMBL" id="WGGD01000005">
    <property type="protein sequence ID" value="MUN29802.1"/>
    <property type="molecule type" value="Genomic_DNA"/>
</dbReference>
<sequence length="130" mass="14873">MKDKGFLFDASALYPLLNYVDKIDPSKIHVLSLTFYEVGNAIWKEHYLRKKVKDPIALAMFFHKFLRKFNVIEDPPLEEVMKTAVEGGLTYYDASYLYAATSLGLILVSNDKDLIGKMNTISLEDFIKSI</sequence>
<accession>A0A6A9QXQ0</accession>
<dbReference type="InterPro" id="IPR044153">
    <property type="entry name" value="PIN_Pae0151-like"/>
</dbReference>
<evidence type="ECO:0000313" key="3">
    <source>
        <dbReference type="Proteomes" id="UP000470772"/>
    </source>
</evidence>
<organism evidence="2 3">
    <name type="scientific">Sulfuracidifex metallicus DSM 6482 = JCM 9184</name>
    <dbReference type="NCBI Taxonomy" id="523847"/>
    <lineage>
        <taxon>Archaea</taxon>
        <taxon>Thermoproteota</taxon>
        <taxon>Thermoprotei</taxon>
        <taxon>Sulfolobales</taxon>
        <taxon>Sulfolobaceae</taxon>
        <taxon>Sulfuracidifex</taxon>
    </lineage>
</organism>
<dbReference type="PANTHER" id="PTHR35901:SF1">
    <property type="entry name" value="EXONUCLEASE VAPC9"/>
    <property type="match status" value="1"/>
</dbReference>
<dbReference type="Gene3D" id="3.40.50.1010">
    <property type="entry name" value="5'-nuclease"/>
    <property type="match status" value="1"/>
</dbReference>
<dbReference type="PANTHER" id="PTHR35901">
    <property type="entry name" value="RIBONUCLEASE VAPC3"/>
    <property type="match status" value="1"/>
</dbReference>
<protein>
    <submittedName>
        <fullName evidence="2">PIN domain-containing protein</fullName>
    </submittedName>
</protein>
<dbReference type="AlphaFoldDB" id="A0A6A9QXQ0"/>
<comment type="caution">
    <text evidence="2">The sequence shown here is derived from an EMBL/GenBank/DDBJ whole genome shotgun (WGS) entry which is preliminary data.</text>
</comment>
<dbReference type="CDD" id="cd09873">
    <property type="entry name" value="PIN_Pae0151-like"/>
    <property type="match status" value="1"/>
</dbReference>
<gene>
    <name evidence="2" type="ORF">GC250_10245</name>
</gene>
<dbReference type="OrthoDB" id="168412at2157"/>
<dbReference type="InterPro" id="IPR029060">
    <property type="entry name" value="PIN-like_dom_sf"/>
</dbReference>
<keyword evidence="3" id="KW-1185">Reference proteome</keyword>
<dbReference type="SUPFAM" id="SSF88723">
    <property type="entry name" value="PIN domain-like"/>
    <property type="match status" value="1"/>
</dbReference>
<dbReference type="RefSeq" id="WP_054839091.1">
    <property type="nucleotide sequence ID" value="NZ_BBBY01000038.1"/>
</dbReference>
<reference evidence="2 3" key="1">
    <citation type="submission" date="2019-10" db="EMBL/GenBank/DDBJ databases">
        <title>Sequencing and Assembly of Multiple Reported Metal-Biooxidizing Members of the Extremely Thermoacidophilic Archaeal Family Sulfolobaceae.</title>
        <authorList>
            <person name="Counts J.A."/>
            <person name="Kelly R.M."/>
        </authorList>
    </citation>
    <scope>NUCLEOTIDE SEQUENCE [LARGE SCALE GENOMIC DNA]</scope>
    <source>
        <strain evidence="2 3">DSM 6482</strain>
    </source>
</reference>
<dbReference type="Proteomes" id="UP000470772">
    <property type="component" value="Unassembled WGS sequence"/>
</dbReference>
<evidence type="ECO:0000256" key="1">
    <source>
        <dbReference type="ARBA" id="ARBA00022842"/>
    </source>
</evidence>
<keyword evidence="1" id="KW-0460">Magnesium</keyword>
<dbReference type="InterPro" id="IPR051619">
    <property type="entry name" value="TypeII_TA_RNase_PINc/VapC"/>
</dbReference>
<evidence type="ECO:0000313" key="2">
    <source>
        <dbReference type="EMBL" id="MUN29802.1"/>
    </source>
</evidence>